<gene>
    <name evidence="1" type="ORF">AE0388_0323</name>
</gene>
<organism evidence="1 2">
    <name type="scientific">Brevibacterium linens</name>
    <dbReference type="NCBI Taxonomy" id="1703"/>
    <lineage>
        <taxon>Bacteria</taxon>
        <taxon>Bacillati</taxon>
        <taxon>Actinomycetota</taxon>
        <taxon>Actinomycetes</taxon>
        <taxon>Micrococcales</taxon>
        <taxon>Brevibacteriaceae</taxon>
        <taxon>Brevibacterium</taxon>
    </lineage>
</organism>
<proteinExistence type="predicted"/>
<protein>
    <submittedName>
        <fullName evidence="1">Uncharacterized protein</fullName>
    </submittedName>
</protein>
<sequence length="179" mass="19611">MCASLLHAPALASAEEQSSDEVKVVIGDEVFVPGNLKPQKTVCSDKDSEQSIQHSTALDYAADGSGLVPGISRLRCGNAKWGLRHIDAGHGDGKDGDHSWRNIVQKHMPPGTGWEEFMVFSYKAILGDPSYSSYAEDNDSYRYTAPVKIIQNGKVKRTYHPLILVSADSYNVITAYPRK</sequence>
<accession>A0A0B9AEV8</accession>
<keyword evidence="2" id="KW-1185">Reference proteome</keyword>
<evidence type="ECO:0000313" key="2">
    <source>
        <dbReference type="Proteomes" id="UP000031488"/>
    </source>
</evidence>
<dbReference type="Proteomes" id="UP000031488">
    <property type="component" value="Unassembled WGS sequence"/>
</dbReference>
<reference evidence="1 2" key="1">
    <citation type="submission" date="2014-11" db="EMBL/GenBank/DDBJ databases">
        <title>Draft Genome Sequence of Brevibacterium linens AE038-8.</title>
        <authorList>
            <person name="Maizel D."/>
            <person name="Utturkar S.M."/>
            <person name="Brown S.D."/>
            <person name="Ferrero M."/>
            <person name="Rosen B.P."/>
        </authorList>
    </citation>
    <scope>NUCLEOTIDE SEQUENCE [LARGE SCALE GENOMIC DNA]</scope>
    <source>
        <strain evidence="1 2">AE038-8</strain>
    </source>
</reference>
<dbReference type="AlphaFoldDB" id="A0A0B9AEV8"/>
<name>A0A0B9AEV8_BRELN</name>
<evidence type="ECO:0000313" key="1">
    <source>
        <dbReference type="EMBL" id="KHS54116.1"/>
    </source>
</evidence>
<comment type="caution">
    <text evidence="1">The sequence shown here is derived from an EMBL/GenBank/DDBJ whole genome shotgun (WGS) entry which is preliminary data.</text>
</comment>
<dbReference type="EMBL" id="JTJZ01000011">
    <property type="protein sequence ID" value="KHS54116.1"/>
    <property type="molecule type" value="Genomic_DNA"/>
</dbReference>